<evidence type="ECO:0000313" key="2">
    <source>
        <dbReference type="EMBL" id="KAF2191576.1"/>
    </source>
</evidence>
<accession>A0A6A6ENQ9</accession>
<name>A0A6A6ENQ9_9PEZI</name>
<dbReference type="Proteomes" id="UP000800200">
    <property type="component" value="Unassembled WGS sequence"/>
</dbReference>
<dbReference type="EMBL" id="ML994617">
    <property type="protein sequence ID" value="KAF2191576.1"/>
    <property type="molecule type" value="Genomic_DNA"/>
</dbReference>
<keyword evidence="3" id="KW-1185">Reference proteome</keyword>
<feature type="domain" description="DUF7730" evidence="1">
    <location>
        <begin position="89"/>
        <end position="147"/>
    </location>
</feature>
<dbReference type="AlphaFoldDB" id="A0A6A6ENQ9"/>
<sequence>MIIPSQWAIRHSPHYSASFLLRSGFKFTRTQWASYPGSHIYFWWTRGLLCWVLRERFWPSSWPYIWRDPSCGVLGNGACYCPPQTPWSAEHVISLPLTRRRIRYQEAIGILCTRNIFHVRLIHTLHLLHQGILPKRFQHIRQLHMSVILSEALHA</sequence>
<evidence type="ECO:0000313" key="3">
    <source>
        <dbReference type="Proteomes" id="UP000800200"/>
    </source>
</evidence>
<dbReference type="Pfam" id="PF24864">
    <property type="entry name" value="DUF7730"/>
    <property type="match status" value="1"/>
</dbReference>
<gene>
    <name evidence="2" type="ORF">K469DRAFT_374025</name>
</gene>
<evidence type="ECO:0000259" key="1">
    <source>
        <dbReference type="Pfam" id="PF24864"/>
    </source>
</evidence>
<reference evidence="2" key="1">
    <citation type="journal article" date="2020" name="Stud. Mycol.">
        <title>101 Dothideomycetes genomes: a test case for predicting lifestyles and emergence of pathogens.</title>
        <authorList>
            <person name="Haridas S."/>
            <person name="Albert R."/>
            <person name="Binder M."/>
            <person name="Bloem J."/>
            <person name="Labutti K."/>
            <person name="Salamov A."/>
            <person name="Andreopoulos B."/>
            <person name="Baker S."/>
            <person name="Barry K."/>
            <person name="Bills G."/>
            <person name="Bluhm B."/>
            <person name="Cannon C."/>
            <person name="Castanera R."/>
            <person name="Culley D."/>
            <person name="Daum C."/>
            <person name="Ezra D."/>
            <person name="Gonzalez J."/>
            <person name="Henrissat B."/>
            <person name="Kuo A."/>
            <person name="Liang C."/>
            <person name="Lipzen A."/>
            <person name="Lutzoni F."/>
            <person name="Magnuson J."/>
            <person name="Mondo S."/>
            <person name="Nolan M."/>
            <person name="Ohm R."/>
            <person name="Pangilinan J."/>
            <person name="Park H.-J."/>
            <person name="Ramirez L."/>
            <person name="Alfaro M."/>
            <person name="Sun H."/>
            <person name="Tritt A."/>
            <person name="Yoshinaga Y."/>
            <person name="Zwiers L.-H."/>
            <person name="Turgeon B."/>
            <person name="Goodwin S."/>
            <person name="Spatafora J."/>
            <person name="Crous P."/>
            <person name="Grigoriev I."/>
        </authorList>
    </citation>
    <scope>NUCLEOTIDE SEQUENCE</scope>
    <source>
        <strain evidence="2">CBS 207.26</strain>
    </source>
</reference>
<dbReference type="InterPro" id="IPR056632">
    <property type="entry name" value="DUF7730"/>
</dbReference>
<protein>
    <recommendedName>
        <fullName evidence="1">DUF7730 domain-containing protein</fullName>
    </recommendedName>
</protein>
<proteinExistence type="predicted"/>
<organism evidence="2 3">
    <name type="scientific">Zopfia rhizophila CBS 207.26</name>
    <dbReference type="NCBI Taxonomy" id="1314779"/>
    <lineage>
        <taxon>Eukaryota</taxon>
        <taxon>Fungi</taxon>
        <taxon>Dikarya</taxon>
        <taxon>Ascomycota</taxon>
        <taxon>Pezizomycotina</taxon>
        <taxon>Dothideomycetes</taxon>
        <taxon>Dothideomycetes incertae sedis</taxon>
        <taxon>Zopfiaceae</taxon>
        <taxon>Zopfia</taxon>
    </lineage>
</organism>